<feature type="transmembrane region" description="Helical" evidence="10">
    <location>
        <begin position="163"/>
        <end position="187"/>
    </location>
</feature>
<name>A0A6J1A080_9ROSI</name>
<dbReference type="PANTHER" id="PTHR14467">
    <property type="entry name" value="ARV1"/>
    <property type="match status" value="1"/>
</dbReference>
<evidence type="ECO:0000256" key="7">
    <source>
        <dbReference type="ARBA" id="ARBA00023055"/>
    </source>
</evidence>
<dbReference type="GO" id="GO:0097036">
    <property type="term" value="P:regulation of plasma membrane sterol distribution"/>
    <property type="evidence" value="ECO:0007669"/>
    <property type="project" value="UniProtKB-UniRule"/>
</dbReference>
<comment type="similarity">
    <text evidence="2 10">Belongs to the ARV1 family.</text>
</comment>
<keyword evidence="8 10" id="KW-0443">Lipid metabolism</keyword>
<sequence>MKEGLMEYRCVQCGFQVKTLFVQYSPGNIRLMKCEKCKAVADEYIECELMIVLIDLILHKPKAYRHLLYNVLNQQELGMLKTLQGLLWKLLFGFLVLDAYRSLLVKRHDEKWGMSMSISSYFWLYRKILVDVFLGNFMFLCCFLLAIRKLLKTSAQFFRLGKLLLAVLISSYFKILLVAMMVCFLMLRSYFYKICCWLLHFLLDFFSSICPLVIQDHPSNFRYCILQVWEFPPSVIYIIDLLVLSSNTVALKVITESDMNPCVGACFIAHAVKFCTTQAF</sequence>
<evidence type="ECO:0000256" key="3">
    <source>
        <dbReference type="ARBA" id="ARBA00022448"/>
    </source>
</evidence>
<organism evidence="11 12">
    <name type="scientific">Herrania umbratica</name>
    <dbReference type="NCBI Taxonomy" id="108875"/>
    <lineage>
        <taxon>Eukaryota</taxon>
        <taxon>Viridiplantae</taxon>
        <taxon>Streptophyta</taxon>
        <taxon>Embryophyta</taxon>
        <taxon>Tracheophyta</taxon>
        <taxon>Spermatophyta</taxon>
        <taxon>Magnoliopsida</taxon>
        <taxon>eudicotyledons</taxon>
        <taxon>Gunneridae</taxon>
        <taxon>Pentapetalae</taxon>
        <taxon>rosids</taxon>
        <taxon>malvids</taxon>
        <taxon>Malvales</taxon>
        <taxon>Malvaceae</taxon>
        <taxon>Byttnerioideae</taxon>
        <taxon>Herrania</taxon>
    </lineage>
</organism>
<dbReference type="OrthoDB" id="2192830at2759"/>
<dbReference type="GeneID" id="110413645"/>
<keyword evidence="3 10" id="KW-0813">Transport</keyword>
<comment type="function">
    <text evidence="10">Regulates also the sphingolipid metabolism.</text>
</comment>
<dbReference type="Proteomes" id="UP000504621">
    <property type="component" value="Unplaced"/>
</dbReference>
<evidence type="ECO:0000256" key="9">
    <source>
        <dbReference type="ARBA" id="ARBA00023136"/>
    </source>
</evidence>
<dbReference type="GO" id="GO:0032541">
    <property type="term" value="C:cortical endoplasmic reticulum"/>
    <property type="evidence" value="ECO:0007669"/>
    <property type="project" value="TreeGrafter"/>
</dbReference>
<dbReference type="GO" id="GO:0006665">
    <property type="term" value="P:sphingolipid metabolic process"/>
    <property type="evidence" value="ECO:0007669"/>
    <property type="project" value="UniProtKB-UniRule"/>
</dbReference>
<dbReference type="GO" id="GO:0005794">
    <property type="term" value="C:Golgi apparatus"/>
    <property type="evidence" value="ECO:0007669"/>
    <property type="project" value="TreeGrafter"/>
</dbReference>
<comment type="function">
    <text evidence="10">Mediator of sterol homeostasis involved in sterol uptake, trafficking and distribution into membranes.</text>
</comment>
<dbReference type="RefSeq" id="XP_021280216.1">
    <property type="nucleotide sequence ID" value="XM_021424541.1"/>
</dbReference>
<keyword evidence="7 10" id="KW-0445">Lipid transport</keyword>
<keyword evidence="4 10" id="KW-0812">Transmembrane</keyword>
<reference evidence="12" key="1">
    <citation type="submission" date="2025-08" db="UniProtKB">
        <authorList>
            <consortium name="RefSeq"/>
        </authorList>
    </citation>
    <scope>IDENTIFICATION</scope>
    <source>
        <tissue evidence="12">Leaf</tissue>
    </source>
</reference>
<keyword evidence="6 10" id="KW-1133">Transmembrane helix</keyword>
<feature type="transmembrane region" description="Helical" evidence="10">
    <location>
        <begin position="86"/>
        <end position="103"/>
    </location>
</feature>
<gene>
    <name evidence="12" type="primary">LOC110413645</name>
</gene>
<evidence type="ECO:0000313" key="12">
    <source>
        <dbReference type="RefSeq" id="XP_021280216.1"/>
    </source>
</evidence>
<evidence type="ECO:0000313" key="11">
    <source>
        <dbReference type="Proteomes" id="UP000504621"/>
    </source>
</evidence>
<evidence type="ECO:0000256" key="8">
    <source>
        <dbReference type="ARBA" id="ARBA00023098"/>
    </source>
</evidence>
<dbReference type="InterPro" id="IPR007290">
    <property type="entry name" value="Arv1"/>
</dbReference>
<evidence type="ECO:0000256" key="6">
    <source>
        <dbReference type="ARBA" id="ARBA00022989"/>
    </source>
</evidence>
<comment type="subcellular location">
    <subcellularLocation>
        <location evidence="1 10">Endoplasmic reticulum membrane</location>
        <topology evidence="1 10">Multi-pass membrane protein</topology>
    </subcellularLocation>
</comment>
<feature type="transmembrane region" description="Helical" evidence="10">
    <location>
        <begin position="124"/>
        <end position="147"/>
    </location>
</feature>
<dbReference type="AlphaFoldDB" id="A0A6J1A080"/>
<keyword evidence="10" id="KW-0746">Sphingolipid metabolism</keyword>
<keyword evidence="9 10" id="KW-0472">Membrane</keyword>
<keyword evidence="11" id="KW-1185">Reference proteome</keyword>
<dbReference type="GO" id="GO:0032366">
    <property type="term" value="P:intracellular sterol transport"/>
    <property type="evidence" value="ECO:0007669"/>
    <property type="project" value="UniProtKB-UniRule"/>
</dbReference>
<evidence type="ECO:0000256" key="4">
    <source>
        <dbReference type="ARBA" id="ARBA00022692"/>
    </source>
</evidence>
<proteinExistence type="inferred from homology"/>
<accession>A0A6J1A080</accession>
<dbReference type="GO" id="GO:0016125">
    <property type="term" value="P:sterol metabolic process"/>
    <property type="evidence" value="ECO:0007669"/>
    <property type="project" value="UniProtKB-UniRule"/>
</dbReference>
<protein>
    <recommendedName>
        <fullName evidence="10">Protein ARV</fullName>
    </recommendedName>
</protein>
<keyword evidence="5 10" id="KW-0256">Endoplasmic reticulum</keyword>
<dbReference type="GO" id="GO:0005789">
    <property type="term" value="C:endoplasmic reticulum membrane"/>
    <property type="evidence" value="ECO:0007669"/>
    <property type="project" value="UniProtKB-SubCell"/>
</dbReference>
<evidence type="ECO:0000256" key="10">
    <source>
        <dbReference type="RuleBase" id="RU368065"/>
    </source>
</evidence>
<evidence type="ECO:0000256" key="1">
    <source>
        <dbReference type="ARBA" id="ARBA00004477"/>
    </source>
</evidence>
<evidence type="ECO:0000256" key="5">
    <source>
        <dbReference type="ARBA" id="ARBA00022824"/>
    </source>
</evidence>
<dbReference type="PANTHER" id="PTHR14467:SF0">
    <property type="entry name" value="PROTEIN ARV1"/>
    <property type="match status" value="1"/>
</dbReference>
<evidence type="ECO:0000256" key="2">
    <source>
        <dbReference type="ARBA" id="ARBA00009187"/>
    </source>
</evidence>
<dbReference type="Pfam" id="PF04161">
    <property type="entry name" value="Arv1"/>
    <property type="match status" value="1"/>
</dbReference>